<dbReference type="AlphaFoldDB" id="A0A563W163"/>
<dbReference type="Proteomes" id="UP000320055">
    <property type="component" value="Unassembled WGS sequence"/>
</dbReference>
<organism evidence="1 2">
    <name type="scientific">Hyella patelloides LEGE 07179</name>
    <dbReference type="NCBI Taxonomy" id="945734"/>
    <lineage>
        <taxon>Bacteria</taxon>
        <taxon>Bacillati</taxon>
        <taxon>Cyanobacteriota</taxon>
        <taxon>Cyanophyceae</taxon>
        <taxon>Pleurocapsales</taxon>
        <taxon>Hyellaceae</taxon>
        <taxon>Hyella</taxon>
    </lineage>
</organism>
<sequence length="69" mass="7979">MRLRITMYTTQEDNGILNNYAVEPKMTYAIPHIMGTETLSATRRSSSTLRDSISFDFFRSQLIDEDSQI</sequence>
<evidence type="ECO:0000313" key="1">
    <source>
        <dbReference type="EMBL" id="VEP17442.1"/>
    </source>
</evidence>
<reference evidence="1 2" key="1">
    <citation type="submission" date="2019-01" db="EMBL/GenBank/DDBJ databases">
        <authorList>
            <person name="Brito A."/>
        </authorList>
    </citation>
    <scope>NUCLEOTIDE SEQUENCE [LARGE SCALE GENOMIC DNA]</scope>
    <source>
        <strain evidence="1">1</strain>
    </source>
</reference>
<dbReference type="Pfam" id="PF26394">
    <property type="entry name" value="Psb34"/>
    <property type="match status" value="1"/>
</dbReference>
<dbReference type="InterPro" id="IPR048028">
    <property type="entry name" value="Psb34-like"/>
</dbReference>
<keyword evidence="2" id="KW-1185">Reference proteome</keyword>
<evidence type="ECO:0000313" key="2">
    <source>
        <dbReference type="Proteomes" id="UP000320055"/>
    </source>
</evidence>
<accession>A0A563W163</accession>
<dbReference type="EMBL" id="CAACVJ010000562">
    <property type="protein sequence ID" value="VEP17442.1"/>
    <property type="molecule type" value="Genomic_DNA"/>
</dbReference>
<name>A0A563W163_9CYAN</name>
<proteinExistence type="predicted"/>
<protein>
    <submittedName>
        <fullName evidence="1">Uncharacterized protein</fullName>
    </submittedName>
</protein>
<gene>
    <name evidence="1" type="ORF">H1P_6040001</name>
</gene>